<dbReference type="Pfam" id="PF09949">
    <property type="entry name" value="APP1_cat"/>
    <property type="match status" value="1"/>
</dbReference>
<feature type="compositionally biased region" description="Basic and acidic residues" evidence="1">
    <location>
        <begin position="392"/>
        <end position="401"/>
    </location>
</feature>
<organism evidence="3 4">
    <name type="scientific">Rufibacter roseus</name>
    <dbReference type="NCBI Taxonomy" id="1567108"/>
    <lineage>
        <taxon>Bacteria</taxon>
        <taxon>Pseudomonadati</taxon>
        <taxon>Bacteroidota</taxon>
        <taxon>Cytophagia</taxon>
        <taxon>Cytophagales</taxon>
        <taxon>Hymenobacteraceae</taxon>
        <taxon>Rufibacter</taxon>
    </lineage>
</organism>
<evidence type="ECO:0000313" key="3">
    <source>
        <dbReference type="EMBL" id="MFC6999867.1"/>
    </source>
</evidence>
<dbReference type="PANTHER" id="PTHR28208:SF3">
    <property type="entry name" value="PHOSPHATIDATE PHOSPHATASE APP1"/>
    <property type="match status" value="1"/>
</dbReference>
<reference evidence="4" key="1">
    <citation type="journal article" date="2019" name="Int. J. Syst. Evol. Microbiol.">
        <title>The Global Catalogue of Microorganisms (GCM) 10K type strain sequencing project: providing services to taxonomists for standard genome sequencing and annotation.</title>
        <authorList>
            <consortium name="The Broad Institute Genomics Platform"/>
            <consortium name="The Broad Institute Genome Sequencing Center for Infectious Disease"/>
            <person name="Wu L."/>
            <person name="Ma J."/>
        </authorList>
    </citation>
    <scope>NUCLEOTIDE SEQUENCE [LARGE SCALE GENOMIC DNA]</scope>
    <source>
        <strain evidence="4">CGMCC 4.7393</strain>
    </source>
</reference>
<evidence type="ECO:0000259" key="2">
    <source>
        <dbReference type="Pfam" id="PF09949"/>
    </source>
</evidence>
<protein>
    <submittedName>
        <fullName evidence="3">App1 family protein</fullName>
    </submittedName>
</protein>
<sequence length="401" mass="45916">MSQDWKKRLGASLEKADDTFDLFMQRLRNRLGLYKPLHIVPYRSYGTVNRLYVKGRVLADKGISSAAENDTLWKNLLNMYRRFESDEVRDAVLQVSFNEQHYQVVTDREGYYVLNLEPKAPLKLDDIWHEVEIELTHANISSFEPGVKAEAHVLVPPPDAEYGIISDIDDTIVLTSATDLIKMSQHTFMNNARTRLPFAGVSAFYRSLQLGRNGKRNNPFFYVSSSPWNLYDLLHDFLDIHDIPAGPLLLRDFGLMQNKFFGSDHMSHKFKEIKNILLTYPHLNFILIGDSGQEDPKIYREVIKEFPGRIICSYIRDVNLPDRAKIVQEVQEELKETVEMILVKDTAEAAQHAAQNGYIFHDEVEKVEEQAVIDQSDAPGTATQQAPAPISKDTRRKSSES</sequence>
<dbReference type="EMBL" id="JBHSYQ010000016">
    <property type="protein sequence ID" value="MFC6999867.1"/>
    <property type="molecule type" value="Genomic_DNA"/>
</dbReference>
<dbReference type="PANTHER" id="PTHR28208">
    <property type="entry name" value="PHOSPHATIDATE PHOSPHATASE APP1"/>
    <property type="match status" value="1"/>
</dbReference>
<comment type="caution">
    <text evidence="3">The sequence shown here is derived from an EMBL/GenBank/DDBJ whole genome shotgun (WGS) entry which is preliminary data.</text>
</comment>
<feature type="domain" description="Phosphatidate phosphatase APP1 catalytic" evidence="2">
    <location>
        <begin position="162"/>
        <end position="317"/>
    </location>
</feature>
<proteinExistence type="predicted"/>
<feature type="region of interest" description="Disordered" evidence="1">
    <location>
        <begin position="372"/>
        <end position="401"/>
    </location>
</feature>
<feature type="compositionally biased region" description="Low complexity" evidence="1">
    <location>
        <begin position="378"/>
        <end position="389"/>
    </location>
</feature>
<dbReference type="InterPro" id="IPR019236">
    <property type="entry name" value="APP1_cat"/>
</dbReference>
<keyword evidence="4" id="KW-1185">Reference proteome</keyword>
<evidence type="ECO:0000313" key="4">
    <source>
        <dbReference type="Proteomes" id="UP001596405"/>
    </source>
</evidence>
<dbReference type="Proteomes" id="UP001596405">
    <property type="component" value="Unassembled WGS sequence"/>
</dbReference>
<gene>
    <name evidence="3" type="ORF">ACFQHR_19685</name>
</gene>
<dbReference type="InterPro" id="IPR052935">
    <property type="entry name" value="Mg2+_PAP"/>
</dbReference>
<evidence type="ECO:0000256" key="1">
    <source>
        <dbReference type="SAM" id="MobiDB-lite"/>
    </source>
</evidence>
<dbReference type="RefSeq" id="WP_066622209.1">
    <property type="nucleotide sequence ID" value="NZ_JBHSYQ010000016.1"/>
</dbReference>
<accession>A0ABW2DTC7</accession>
<name>A0ABW2DTC7_9BACT</name>